<dbReference type="InterPro" id="IPR000524">
    <property type="entry name" value="Tscrpt_reg_HTH_GntR"/>
</dbReference>
<proteinExistence type="inferred from homology"/>
<evidence type="ECO:0000259" key="7">
    <source>
        <dbReference type="PROSITE" id="PS50949"/>
    </source>
</evidence>
<dbReference type="InterPro" id="IPR004839">
    <property type="entry name" value="Aminotransferase_I/II_large"/>
</dbReference>
<protein>
    <recommendedName>
        <fullName evidence="2">Putative 8-amino-7-oxononanoate synthase</fullName>
    </recommendedName>
</protein>
<keyword evidence="8" id="KW-0032">Aminotransferase</keyword>
<dbReference type="SMART" id="SM00345">
    <property type="entry name" value="HTH_GNTR"/>
    <property type="match status" value="1"/>
</dbReference>
<evidence type="ECO:0000256" key="1">
    <source>
        <dbReference type="ARBA" id="ARBA00005384"/>
    </source>
</evidence>
<dbReference type="SUPFAM" id="SSF46785">
    <property type="entry name" value="Winged helix' DNA-binding domain"/>
    <property type="match status" value="1"/>
</dbReference>
<dbReference type="EMBL" id="CP058627">
    <property type="protein sequence ID" value="QLG89409.1"/>
    <property type="molecule type" value="Genomic_DNA"/>
</dbReference>
<feature type="domain" description="HTH gntR-type" evidence="7">
    <location>
        <begin position="14"/>
        <end position="82"/>
    </location>
</feature>
<dbReference type="Gene3D" id="3.40.640.10">
    <property type="entry name" value="Type I PLP-dependent aspartate aminotransferase-like (Major domain)"/>
    <property type="match status" value="1"/>
</dbReference>
<dbReference type="CDD" id="cd07377">
    <property type="entry name" value="WHTH_GntR"/>
    <property type="match status" value="1"/>
</dbReference>
<evidence type="ECO:0000256" key="4">
    <source>
        <dbReference type="ARBA" id="ARBA00023015"/>
    </source>
</evidence>
<dbReference type="PANTHER" id="PTHR46577:SF1">
    <property type="entry name" value="HTH-TYPE TRANSCRIPTIONAL REGULATORY PROTEIN GABR"/>
    <property type="match status" value="1"/>
</dbReference>
<name>A0A7H9BLT1_9NEIS</name>
<dbReference type="InterPro" id="IPR015421">
    <property type="entry name" value="PyrdxlP-dep_Trfase_major"/>
</dbReference>
<organism evidence="8 9">
    <name type="scientific">Chitinibacter bivalviorum</name>
    <dbReference type="NCBI Taxonomy" id="2739434"/>
    <lineage>
        <taxon>Bacteria</taxon>
        <taxon>Pseudomonadati</taxon>
        <taxon>Pseudomonadota</taxon>
        <taxon>Betaproteobacteria</taxon>
        <taxon>Neisseriales</taxon>
        <taxon>Chitinibacteraceae</taxon>
        <taxon>Chitinibacter</taxon>
    </lineage>
</organism>
<dbReference type="InterPro" id="IPR051446">
    <property type="entry name" value="HTH_trans_reg/aminotransferase"/>
</dbReference>
<keyword evidence="6" id="KW-0804">Transcription</keyword>
<keyword evidence="3" id="KW-0663">Pyridoxal phosphate</keyword>
<evidence type="ECO:0000256" key="5">
    <source>
        <dbReference type="ARBA" id="ARBA00023125"/>
    </source>
</evidence>
<keyword evidence="4" id="KW-0805">Transcription regulation</keyword>
<dbReference type="InterPro" id="IPR036390">
    <property type="entry name" value="WH_DNA-bd_sf"/>
</dbReference>
<accession>A0A7H9BLT1</accession>
<dbReference type="Proteomes" id="UP000509597">
    <property type="component" value="Chromosome"/>
</dbReference>
<dbReference type="AlphaFoldDB" id="A0A7H9BLT1"/>
<dbReference type="RefSeq" id="WP_179356022.1">
    <property type="nucleotide sequence ID" value="NZ_CP058627.1"/>
</dbReference>
<dbReference type="InterPro" id="IPR015424">
    <property type="entry name" value="PyrdxlP-dep_Trfase"/>
</dbReference>
<dbReference type="Gene3D" id="1.10.10.10">
    <property type="entry name" value="Winged helix-like DNA-binding domain superfamily/Winged helix DNA-binding domain"/>
    <property type="match status" value="1"/>
</dbReference>
<evidence type="ECO:0000256" key="3">
    <source>
        <dbReference type="ARBA" id="ARBA00022898"/>
    </source>
</evidence>
<keyword evidence="9" id="KW-1185">Reference proteome</keyword>
<comment type="similarity">
    <text evidence="1">In the C-terminal section; belongs to the class-I pyridoxal-phosphate-dependent aminotransferase family.</text>
</comment>
<evidence type="ECO:0000313" key="8">
    <source>
        <dbReference type="EMBL" id="QLG89409.1"/>
    </source>
</evidence>
<keyword evidence="8" id="KW-0808">Transferase</keyword>
<sequence>MLPTLFASHAQADLPLHEQLVRTLRHAILDGHLPLASRLPATRTLAADLHLSRSTVELAYARLESEGYLQRKVGAGSFVAIATQRQTAAPRKAAAGLSQRGLAIADMGACRDGVNPLTQTSFFTGQPDSCAFPRELWGKLMQQRWKKDGEQLMRYGDPQGLPELRTAIASYLAQSRNVVCDASQIVILSSSQQAIQLTAQLLIDAGDTVWLEDPGYLGARNAMQSAGAALCPIPVDADGMQVDEDTDSKYPMPKLIYTTPSHQYPLGMAMSLTRRMVLLERAAAMKAWIIEDDYDGEFQYEHRPLPSLQGLDTQGRVIYMGTFSKVLFGSLRLAYLVLPPELVAPFTLARTAFDGHSNQLMQAVTADFIQGGHFASHLRQMRTLYKSRRDLLIAQLAEHCPQLTPVNTSGGLQFAVWCPLGREAEWTAAGIAQGLPMRPLSKFYLGAQPREGWLMGYSSLGNDEIRLLANTLGKVLHSESRVATLL</sequence>
<dbReference type="Pfam" id="PF00155">
    <property type="entry name" value="Aminotran_1_2"/>
    <property type="match status" value="1"/>
</dbReference>
<dbReference type="PANTHER" id="PTHR46577">
    <property type="entry name" value="HTH-TYPE TRANSCRIPTIONAL REGULATORY PROTEIN GABR"/>
    <property type="match status" value="1"/>
</dbReference>
<dbReference type="SUPFAM" id="SSF53383">
    <property type="entry name" value="PLP-dependent transferases"/>
    <property type="match status" value="1"/>
</dbReference>
<keyword evidence="5" id="KW-0238">DNA-binding</keyword>
<evidence type="ECO:0000256" key="6">
    <source>
        <dbReference type="ARBA" id="ARBA00023163"/>
    </source>
</evidence>
<dbReference type="GO" id="GO:0003700">
    <property type="term" value="F:DNA-binding transcription factor activity"/>
    <property type="evidence" value="ECO:0007669"/>
    <property type="project" value="InterPro"/>
</dbReference>
<dbReference type="GO" id="GO:0008483">
    <property type="term" value="F:transaminase activity"/>
    <property type="evidence" value="ECO:0007669"/>
    <property type="project" value="UniProtKB-KW"/>
</dbReference>
<evidence type="ECO:0000313" key="9">
    <source>
        <dbReference type="Proteomes" id="UP000509597"/>
    </source>
</evidence>
<dbReference type="GO" id="GO:0003677">
    <property type="term" value="F:DNA binding"/>
    <property type="evidence" value="ECO:0007669"/>
    <property type="project" value="UniProtKB-KW"/>
</dbReference>
<dbReference type="PROSITE" id="PS50949">
    <property type="entry name" value="HTH_GNTR"/>
    <property type="match status" value="1"/>
</dbReference>
<dbReference type="KEGG" id="chiz:HQ393_14780"/>
<evidence type="ECO:0000256" key="2">
    <source>
        <dbReference type="ARBA" id="ARBA00021531"/>
    </source>
</evidence>
<dbReference type="InterPro" id="IPR036388">
    <property type="entry name" value="WH-like_DNA-bd_sf"/>
</dbReference>
<reference evidence="8 9" key="1">
    <citation type="submission" date="2020-07" db="EMBL/GenBank/DDBJ databases">
        <title>Complete genome sequence of Chitinibacter sp. 2T18.</title>
        <authorList>
            <person name="Bae J.-W."/>
            <person name="Choi J.-W."/>
        </authorList>
    </citation>
    <scope>NUCLEOTIDE SEQUENCE [LARGE SCALE GENOMIC DNA]</scope>
    <source>
        <strain evidence="8 9">2T18</strain>
    </source>
</reference>
<gene>
    <name evidence="8" type="ORF">HQ393_14780</name>
</gene>
<dbReference type="GO" id="GO:0030170">
    <property type="term" value="F:pyridoxal phosphate binding"/>
    <property type="evidence" value="ECO:0007669"/>
    <property type="project" value="InterPro"/>
</dbReference>
<dbReference type="CDD" id="cd00609">
    <property type="entry name" value="AAT_like"/>
    <property type="match status" value="1"/>
</dbReference>
<dbReference type="PRINTS" id="PR00035">
    <property type="entry name" value="HTHGNTR"/>
</dbReference>
<dbReference type="Pfam" id="PF00392">
    <property type="entry name" value="GntR"/>
    <property type="match status" value="1"/>
</dbReference>